<accession>A0A938X6J9</accession>
<proteinExistence type="predicted"/>
<organism evidence="3 4">
    <name type="scientific">Merdimmobilis hominis</name>
    <dbReference type="NCBI Taxonomy" id="2897707"/>
    <lineage>
        <taxon>Bacteria</taxon>
        <taxon>Bacillati</taxon>
        <taxon>Bacillota</taxon>
        <taxon>Clostridia</taxon>
        <taxon>Eubacteriales</taxon>
        <taxon>Oscillospiraceae</taxon>
        <taxon>Merdimmobilis</taxon>
    </lineage>
</organism>
<dbReference type="Pfam" id="PF01368">
    <property type="entry name" value="DHH"/>
    <property type="match status" value="1"/>
</dbReference>
<dbReference type="GO" id="GO:0003676">
    <property type="term" value="F:nucleic acid binding"/>
    <property type="evidence" value="ECO:0007669"/>
    <property type="project" value="InterPro"/>
</dbReference>
<name>A0A938X6J9_9FIRM</name>
<sequence length="313" mass="33898">MKISAKEAAMLLCAHDRILILSHKNPDGDTLGSAYGLLRALRSLGKTVRTQCTDRLPQMFSYLADGVQQEDFTPEFVVAVDVASVSLLGDAVTEAYPNVDLCIDHHHTNELYAQKTYLYDGASACEAVYEVICEMGVSITPDLADCLYTGMATDTGCFRFSNTTPKTMRLAADLMEQGARYAELNRLLFETKSKERIAVERMVLDTISYAADGKIALICISQEMVKESGADESELGGISGIPRTIEGVEIGITMREKEAGGYKISVRTAAYADASKLCAAFGGGGHIRAAGCVINAPYEQAKTMLLEEAARFL</sequence>
<keyword evidence="4" id="KW-1185">Reference proteome</keyword>
<dbReference type="Pfam" id="PF02272">
    <property type="entry name" value="DHHA1"/>
    <property type="match status" value="1"/>
</dbReference>
<dbReference type="InterPro" id="IPR001667">
    <property type="entry name" value="DDH_dom"/>
</dbReference>
<evidence type="ECO:0000313" key="3">
    <source>
        <dbReference type="EMBL" id="MBM6919564.1"/>
    </source>
</evidence>
<reference evidence="3" key="1">
    <citation type="submission" date="2020-08" db="EMBL/GenBank/DDBJ databases">
        <authorList>
            <person name="Cejkova D."/>
            <person name="Kubasova T."/>
            <person name="Jahodarova E."/>
            <person name="Rychlik I."/>
        </authorList>
    </citation>
    <scope>NUCLEOTIDE SEQUENCE</scope>
    <source>
        <strain evidence="3">An559</strain>
    </source>
</reference>
<dbReference type="InterPro" id="IPR003156">
    <property type="entry name" value="DHHA1_dom"/>
</dbReference>
<dbReference type="Gene3D" id="3.90.1640.10">
    <property type="entry name" value="inorganic pyrophosphatase (n-terminal core)"/>
    <property type="match status" value="1"/>
</dbReference>
<feature type="domain" description="DHHA1" evidence="2">
    <location>
        <begin position="227"/>
        <end position="312"/>
    </location>
</feature>
<evidence type="ECO:0000259" key="1">
    <source>
        <dbReference type="Pfam" id="PF01368"/>
    </source>
</evidence>
<evidence type="ECO:0000259" key="2">
    <source>
        <dbReference type="Pfam" id="PF02272"/>
    </source>
</evidence>
<dbReference type="AlphaFoldDB" id="A0A938X6J9"/>
<dbReference type="PANTHER" id="PTHR47618:SF1">
    <property type="entry name" value="BIFUNCTIONAL OLIGORIBONUCLEASE AND PAP PHOSPHATASE NRNA"/>
    <property type="match status" value="1"/>
</dbReference>
<dbReference type="Proteomes" id="UP000774750">
    <property type="component" value="Unassembled WGS sequence"/>
</dbReference>
<dbReference type="InterPro" id="IPR038763">
    <property type="entry name" value="DHH_sf"/>
</dbReference>
<dbReference type="EMBL" id="JACJKY010000001">
    <property type="protein sequence ID" value="MBM6919564.1"/>
    <property type="molecule type" value="Genomic_DNA"/>
</dbReference>
<evidence type="ECO:0000313" key="4">
    <source>
        <dbReference type="Proteomes" id="UP000774750"/>
    </source>
</evidence>
<dbReference type="InterPro" id="IPR051319">
    <property type="entry name" value="Oligoribo/pAp-PDE_c-di-AMP_PDE"/>
</dbReference>
<feature type="domain" description="DDH" evidence="1">
    <location>
        <begin position="17"/>
        <end position="151"/>
    </location>
</feature>
<dbReference type="PANTHER" id="PTHR47618">
    <property type="entry name" value="BIFUNCTIONAL OLIGORIBONUCLEASE AND PAP PHOSPHATASE NRNA"/>
    <property type="match status" value="1"/>
</dbReference>
<dbReference type="Gene3D" id="3.10.310.30">
    <property type="match status" value="1"/>
</dbReference>
<gene>
    <name evidence="3" type="ORF">H6A12_00045</name>
</gene>
<dbReference type="RefSeq" id="WP_204443451.1">
    <property type="nucleotide sequence ID" value="NZ_JACJKY010000001.1"/>
</dbReference>
<comment type="caution">
    <text evidence="3">The sequence shown here is derived from an EMBL/GenBank/DDBJ whole genome shotgun (WGS) entry which is preliminary data.</text>
</comment>
<reference evidence="3" key="2">
    <citation type="journal article" date="2021" name="Sci. Rep.">
        <title>The distribution of antibiotic resistance genes in chicken gut microbiota commensals.</title>
        <authorList>
            <person name="Juricova H."/>
            <person name="Matiasovicova J."/>
            <person name="Kubasova T."/>
            <person name="Cejkova D."/>
            <person name="Rychlik I."/>
        </authorList>
    </citation>
    <scope>NUCLEOTIDE SEQUENCE</scope>
    <source>
        <strain evidence="3">An559</strain>
    </source>
</reference>
<dbReference type="SUPFAM" id="SSF64182">
    <property type="entry name" value="DHH phosphoesterases"/>
    <property type="match status" value="1"/>
</dbReference>
<protein>
    <submittedName>
        <fullName evidence="3">Bifunctional oligoribonuclease/PAP phosphatase NrnA</fullName>
    </submittedName>
</protein>